<name>A0ACC2HA61_DALPE</name>
<comment type="caution">
    <text evidence="1">The sequence shown here is derived from an EMBL/GenBank/DDBJ whole genome shotgun (WGS) entry which is preliminary data.</text>
</comment>
<gene>
    <name evidence="1" type="ORF">DPEC_G00047090</name>
</gene>
<evidence type="ECO:0000313" key="2">
    <source>
        <dbReference type="Proteomes" id="UP001157502"/>
    </source>
</evidence>
<dbReference type="EMBL" id="CM055731">
    <property type="protein sequence ID" value="KAJ8012844.1"/>
    <property type="molecule type" value="Genomic_DNA"/>
</dbReference>
<protein>
    <submittedName>
        <fullName evidence="1">Uncharacterized protein</fullName>
    </submittedName>
</protein>
<reference evidence="1" key="1">
    <citation type="submission" date="2021-05" db="EMBL/GenBank/DDBJ databases">
        <authorList>
            <person name="Pan Q."/>
            <person name="Jouanno E."/>
            <person name="Zahm M."/>
            <person name="Klopp C."/>
            <person name="Cabau C."/>
            <person name="Louis A."/>
            <person name="Berthelot C."/>
            <person name="Parey E."/>
            <person name="Roest Crollius H."/>
            <person name="Montfort J."/>
            <person name="Robinson-Rechavi M."/>
            <person name="Bouchez O."/>
            <person name="Lampietro C."/>
            <person name="Lopez Roques C."/>
            <person name="Donnadieu C."/>
            <person name="Postlethwait J."/>
            <person name="Bobe J."/>
            <person name="Dillon D."/>
            <person name="Chandos A."/>
            <person name="von Hippel F."/>
            <person name="Guiguen Y."/>
        </authorList>
    </citation>
    <scope>NUCLEOTIDE SEQUENCE</scope>
    <source>
        <strain evidence="1">YG-Jan2019</strain>
    </source>
</reference>
<sequence length="304" mass="35212">MDKRCTFRRLFSLLMASTLTYVLYVVIMLHRSTLDNEQIVLEISNQTITSVKHTKHFMVGAYREHRVRGKVVRIIGIFRRDSVQRLYCLFCCGTHCTNGLTAEVQMHSDHFGFPFVTTDVLCPQPANCNPLYVTLSTQASILDQNLTFLSIQNLVNREEEELPFNFTVCVSNLFGSYNNVLQFTQTLEMYKLLGVQHVVVYNTSSGPDLERLLHSYAQDGYVEVVPWSIDKHMDPSPGWLFSEHGGDIHYYGQLTTLNDCIYRHMYQSRYVLLNDIDEIIAPYQHQTLPPMMEILQSQHPRVWC</sequence>
<evidence type="ECO:0000313" key="1">
    <source>
        <dbReference type="EMBL" id="KAJ8012844.1"/>
    </source>
</evidence>
<accession>A0ACC2HA61</accession>
<keyword evidence="2" id="KW-1185">Reference proteome</keyword>
<dbReference type="Proteomes" id="UP001157502">
    <property type="component" value="Chromosome 4"/>
</dbReference>
<proteinExistence type="predicted"/>
<organism evidence="1 2">
    <name type="scientific">Dallia pectoralis</name>
    <name type="common">Alaska blackfish</name>
    <dbReference type="NCBI Taxonomy" id="75939"/>
    <lineage>
        <taxon>Eukaryota</taxon>
        <taxon>Metazoa</taxon>
        <taxon>Chordata</taxon>
        <taxon>Craniata</taxon>
        <taxon>Vertebrata</taxon>
        <taxon>Euteleostomi</taxon>
        <taxon>Actinopterygii</taxon>
        <taxon>Neopterygii</taxon>
        <taxon>Teleostei</taxon>
        <taxon>Protacanthopterygii</taxon>
        <taxon>Esociformes</taxon>
        <taxon>Umbridae</taxon>
        <taxon>Dallia</taxon>
    </lineage>
</organism>